<evidence type="ECO:0000256" key="1">
    <source>
        <dbReference type="SAM" id="Phobius"/>
    </source>
</evidence>
<gene>
    <name evidence="2" type="ORF">ACFODW_03285</name>
</gene>
<reference evidence="3" key="1">
    <citation type="journal article" date="2019" name="Int. J. Syst. Evol. Microbiol.">
        <title>The Global Catalogue of Microorganisms (GCM) 10K type strain sequencing project: providing services to taxonomists for standard genome sequencing and annotation.</title>
        <authorList>
            <consortium name="The Broad Institute Genomics Platform"/>
            <consortium name="The Broad Institute Genome Sequencing Center for Infectious Disease"/>
            <person name="Wu L."/>
            <person name="Ma J."/>
        </authorList>
    </citation>
    <scope>NUCLEOTIDE SEQUENCE [LARGE SCALE GENOMIC DNA]</scope>
    <source>
        <strain evidence="3">KCTC 13193</strain>
    </source>
</reference>
<proteinExistence type="predicted"/>
<keyword evidence="1" id="KW-1133">Transmembrane helix</keyword>
<dbReference type="EMBL" id="JBHRRZ010000005">
    <property type="protein sequence ID" value="MFC2947389.1"/>
    <property type="molecule type" value="Genomic_DNA"/>
</dbReference>
<keyword evidence="1" id="KW-0472">Membrane</keyword>
<organism evidence="2 3">
    <name type="scientific">Virgibacillus sediminis</name>
    <dbReference type="NCBI Taxonomy" id="202260"/>
    <lineage>
        <taxon>Bacteria</taxon>
        <taxon>Bacillati</taxon>
        <taxon>Bacillota</taxon>
        <taxon>Bacilli</taxon>
        <taxon>Bacillales</taxon>
        <taxon>Bacillaceae</taxon>
        <taxon>Virgibacillus</taxon>
    </lineage>
</organism>
<protein>
    <recommendedName>
        <fullName evidence="4">DUF3899 domain-containing protein</fullName>
    </recommendedName>
</protein>
<dbReference type="RefSeq" id="WP_390302939.1">
    <property type="nucleotide sequence ID" value="NZ_JBHRRZ010000005.1"/>
</dbReference>
<accession>A0ABV7A3L4</accession>
<keyword evidence="1" id="KW-0812">Transmembrane</keyword>
<evidence type="ECO:0000313" key="3">
    <source>
        <dbReference type="Proteomes" id="UP001595387"/>
    </source>
</evidence>
<keyword evidence="3" id="KW-1185">Reference proteome</keyword>
<evidence type="ECO:0000313" key="2">
    <source>
        <dbReference type="EMBL" id="MFC2947389.1"/>
    </source>
</evidence>
<evidence type="ECO:0008006" key="4">
    <source>
        <dbReference type="Google" id="ProtNLM"/>
    </source>
</evidence>
<feature type="transmembrane region" description="Helical" evidence="1">
    <location>
        <begin position="64"/>
        <end position="82"/>
    </location>
</feature>
<dbReference type="Proteomes" id="UP001595387">
    <property type="component" value="Unassembled WGS sequence"/>
</dbReference>
<comment type="caution">
    <text evidence="2">The sequence shown here is derived from an EMBL/GenBank/DDBJ whole genome shotgun (WGS) entry which is preliminary data.</text>
</comment>
<feature type="transmembrane region" description="Helical" evidence="1">
    <location>
        <begin position="6"/>
        <end position="24"/>
    </location>
</feature>
<sequence length="83" mass="9663">MSIELIILLIVLFIAAIGGTFFAFKQEEKKMKKYEEEGHTPEDEMRRSLEYEKSSLKSNVPLQIWIYTITIVISLVAFGLYLF</sequence>
<name>A0ABV7A3L4_9BACI</name>